<sequence>MTFVIKKMCYLDKNGKGVISSEQAHHYESYEAAELVANTCGGEIFKTFKPDRRFAKIKTKPAKKEKCTPKGNQAWMRGAK</sequence>
<evidence type="ECO:0000313" key="3">
    <source>
        <dbReference type="Proteomes" id="UP000253498"/>
    </source>
</evidence>
<proteinExistence type="predicted"/>
<dbReference type="Proteomes" id="UP000253498">
    <property type="component" value="Unassembled WGS sequence"/>
</dbReference>
<protein>
    <submittedName>
        <fullName evidence="2">Uncharacterized protein</fullName>
    </submittedName>
</protein>
<name>A0AB37IDP3_ENTHR</name>
<dbReference type="RefSeq" id="WP_010718791.1">
    <property type="nucleotide sequence ID" value="NZ_AP027299.1"/>
</dbReference>
<evidence type="ECO:0000256" key="1">
    <source>
        <dbReference type="SAM" id="MobiDB-lite"/>
    </source>
</evidence>
<organism evidence="2 3">
    <name type="scientific">Enterococcus hirae</name>
    <dbReference type="NCBI Taxonomy" id="1354"/>
    <lineage>
        <taxon>Bacteria</taxon>
        <taxon>Bacillati</taxon>
        <taxon>Bacillota</taxon>
        <taxon>Bacilli</taxon>
        <taxon>Lactobacillales</taxon>
        <taxon>Enterococcaceae</taxon>
        <taxon>Enterococcus</taxon>
    </lineage>
</organism>
<accession>A0AB37IDP3</accession>
<comment type="caution">
    <text evidence="2">The sequence shown here is derived from an EMBL/GenBank/DDBJ whole genome shotgun (WGS) entry which is preliminary data.</text>
</comment>
<feature type="region of interest" description="Disordered" evidence="1">
    <location>
        <begin position="59"/>
        <end position="80"/>
    </location>
</feature>
<dbReference type="AlphaFoldDB" id="A0AB37IDP3"/>
<gene>
    <name evidence="2" type="ORF">EB03_01143</name>
</gene>
<dbReference type="EMBL" id="LESJ01000004">
    <property type="protein sequence ID" value="RBT69473.1"/>
    <property type="molecule type" value="Genomic_DNA"/>
</dbReference>
<evidence type="ECO:0000313" key="2">
    <source>
        <dbReference type="EMBL" id="RBT69473.1"/>
    </source>
</evidence>
<reference evidence="2 3" key="1">
    <citation type="submission" date="2015-06" db="EMBL/GenBank/DDBJ databases">
        <title>The Genome Sequence of Enterococcus hirae 88EA1.</title>
        <authorList>
            <consortium name="The Broad Institute Genomics Platform"/>
            <consortium name="The Broad Institute Genome Sequencing Center for Infectious Disease"/>
            <person name="Earl A.M."/>
            <person name="Van Tyne D."/>
            <person name="Lebreton F."/>
            <person name="Saavedra J.T."/>
            <person name="Gilmore M.S."/>
            <person name="Manson McGuire A."/>
            <person name="Clock S."/>
            <person name="Crupain M."/>
            <person name="Rangan U."/>
            <person name="Young S."/>
            <person name="Abouelleil A."/>
            <person name="Cao P."/>
            <person name="Chapman S.B."/>
            <person name="Griggs A."/>
            <person name="Priest M."/>
            <person name="Shea T."/>
            <person name="Wortman J."/>
            <person name="Nusbaum C."/>
            <person name="Birren B."/>
        </authorList>
    </citation>
    <scope>NUCLEOTIDE SEQUENCE [LARGE SCALE GENOMIC DNA]</scope>
    <source>
        <strain evidence="2 3">88EA1</strain>
    </source>
</reference>